<comment type="caution">
    <text evidence="2">The sequence shown here is derived from an EMBL/GenBank/DDBJ whole genome shotgun (WGS) entry which is preliminary data.</text>
</comment>
<proteinExistence type="predicted"/>
<sequence>MAGGHTGPNKNPSESEDGKIINLEELKSFFNFLQNQEYIIPSEADNNINSVITITNNSDNNRNSSPCPSVCSGKRSSSTLSSESDGSEQSGATVKGLDEDEGNSYQVVRRKPKRVTRRQIASSQNIKETQPIPMEVASLESPASPDFSVGQVAISATKQVRNDGKNIRTVGSKPPAPPWAKIPPPVCLRDKSKWKAVSAECSRQRIQYTRAQNTNVLKLRQQLLMTSASSIVTYLKMTSLFTRLRSKRSASSRRFLRESQ</sequence>
<gene>
    <name evidence="2" type="ORF">EVAR_97324_1</name>
</gene>
<feature type="compositionally biased region" description="Basic residues" evidence="1">
    <location>
        <begin position="108"/>
        <end position="117"/>
    </location>
</feature>
<feature type="compositionally biased region" description="Low complexity" evidence="1">
    <location>
        <begin position="72"/>
        <end position="91"/>
    </location>
</feature>
<evidence type="ECO:0000313" key="2">
    <source>
        <dbReference type="EMBL" id="GBP58951.1"/>
    </source>
</evidence>
<evidence type="ECO:0000313" key="3">
    <source>
        <dbReference type="Proteomes" id="UP000299102"/>
    </source>
</evidence>
<dbReference type="AlphaFoldDB" id="A0A4C1X5C3"/>
<evidence type="ECO:0000256" key="1">
    <source>
        <dbReference type="SAM" id="MobiDB-lite"/>
    </source>
</evidence>
<feature type="compositionally biased region" description="Polar residues" evidence="1">
    <location>
        <begin position="119"/>
        <end position="128"/>
    </location>
</feature>
<dbReference type="Proteomes" id="UP000299102">
    <property type="component" value="Unassembled WGS sequence"/>
</dbReference>
<dbReference type="EMBL" id="BGZK01000749">
    <property type="protein sequence ID" value="GBP58951.1"/>
    <property type="molecule type" value="Genomic_DNA"/>
</dbReference>
<organism evidence="2 3">
    <name type="scientific">Eumeta variegata</name>
    <name type="common">Bagworm moth</name>
    <name type="synonym">Eumeta japonica</name>
    <dbReference type="NCBI Taxonomy" id="151549"/>
    <lineage>
        <taxon>Eukaryota</taxon>
        <taxon>Metazoa</taxon>
        <taxon>Ecdysozoa</taxon>
        <taxon>Arthropoda</taxon>
        <taxon>Hexapoda</taxon>
        <taxon>Insecta</taxon>
        <taxon>Pterygota</taxon>
        <taxon>Neoptera</taxon>
        <taxon>Endopterygota</taxon>
        <taxon>Lepidoptera</taxon>
        <taxon>Glossata</taxon>
        <taxon>Ditrysia</taxon>
        <taxon>Tineoidea</taxon>
        <taxon>Psychidae</taxon>
        <taxon>Oiketicinae</taxon>
        <taxon>Eumeta</taxon>
    </lineage>
</organism>
<keyword evidence="3" id="KW-1185">Reference proteome</keyword>
<accession>A0A4C1X5C3</accession>
<reference evidence="2 3" key="1">
    <citation type="journal article" date="2019" name="Commun. Biol.">
        <title>The bagworm genome reveals a unique fibroin gene that provides high tensile strength.</title>
        <authorList>
            <person name="Kono N."/>
            <person name="Nakamura H."/>
            <person name="Ohtoshi R."/>
            <person name="Tomita M."/>
            <person name="Numata K."/>
            <person name="Arakawa K."/>
        </authorList>
    </citation>
    <scope>NUCLEOTIDE SEQUENCE [LARGE SCALE GENOMIC DNA]</scope>
</reference>
<protein>
    <submittedName>
        <fullName evidence="2">Uncharacterized protein</fullName>
    </submittedName>
</protein>
<name>A0A4C1X5C3_EUMVA</name>
<feature type="region of interest" description="Disordered" evidence="1">
    <location>
        <begin position="55"/>
        <end position="131"/>
    </location>
</feature>